<evidence type="ECO:0000313" key="2">
    <source>
        <dbReference type="Proteomes" id="UP000297597"/>
    </source>
</evidence>
<dbReference type="OrthoDB" id="10011972at2"/>
<organism evidence="1 2">
    <name type="scientific">Pelotomaculum propionicicum</name>
    <dbReference type="NCBI Taxonomy" id="258475"/>
    <lineage>
        <taxon>Bacteria</taxon>
        <taxon>Bacillati</taxon>
        <taxon>Bacillota</taxon>
        <taxon>Clostridia</taxon>
        <taxon>Eubacteriales</taxon>
        <taxon>Desulfotomaculaceae</taxon>
        <taxon>Pelotomaculum</taxon>
    </lineage>
</organism>
<dbReference type="AlphaFoldDB" id="A0A4Y7RWQ8"/>
<dbReference type="SUPFAM" id="SSF47240">
    <property type="entry name" value="Ferritin-like"/>
    <property type="match status" value="1"/>
</dbReference>
<protein>
    <recommendedName>
        <fullName evidence="3">Rubrerythrin</fullName>
    </recommendedName>
</protein>
<keyword evidence="2" id="KW-1185">Reference proteome</keyword>
<proteinExistence type="predicted"/>
<comment type="caution">
    <text evidence="1">The sequence shown here is derived from an EMBL/GenBank/DDBJ whole genome shotgun (WGS) entry which is preliminary data.</text>
</comment>
<sequence length="104" mass="11240">MDAKTEAMASNQMSHMCAMNPQMLLDMYVQSEQCEAPLYAQLAQMAPTPCLRQMIAQMAMEEPGHTARLAALAAAYGLGASAPMTHGGQIGMAPQFFSVEEKKE</sequence>
<evidence type="ECO:0000313" key="1">
    <source>
        <dbReference type="EMBL" id="TEB13200.1"/>
    </source>
</evidence>
<dbReference type="RefSeq" id="WP_134212377.1">
    <property type="nucleotide sequence ID" value="NZ_QFFZ01000003.1"/>
</dbReference>
<dbReference type="EMBL" id="QFFZ01000003">
    <property type="protein sequence ID" value="TEB13200.1"/>
    <property type="molecule type" value="Genomic_DNA"/>
</dbReference>
<name>A0A4Y7RWQ8_9FIRM</name>
<reference evidence="1 2" key="1">
    <citation type="journal article" date="2018" name="Environ. Microbiol.">
        <title>Novel energy conservation strategies and behaviour of Pelotomaculum schinkii driving syntrophic propionate catabolism.</title>
        <authorList>
            <person name="Hidalgo-Ahumada C.A.P."/>
            <person name="Nobu M.K."/>
            <person name="Narihiro T."/>
            <person name="Tamaki H."/>
            <person name="Liu W.T."/>
            <person name="Kamagata Y."/>
            <person name="Stams A.J.M."/>
            <person name="Imachi H."/>
            <person name="Sousa D.Z."/>
        </authorList>
    </citation>
    <scope>NUCLEOTIDE SEQUENCE [LARGE SCALE GENOMIC DNA]</scope>
    <source>
        <strain evidence="1 2">MGP</strain>
    </source>
</reference>
<dbReference type="Gene3D" id="1.20.1260.10">
    <property type="match status" value="1"/>
</dbReference>
<evidence type="ECO:0008006" key="3">
    <source>
        <dbReference type="Google" id="ProtNLM"/>
    </source>
</evidence>
<accession>A0A4Y7RWQ8</accession>
<gene>
    <name evidence="1" type="ORF">Pmgp_00496</name>
</gene>
<dbReference type="InterPro" id="IPR009078">
    <property type="entry name" value="Ferritin-like_SF"/>
</dbReference>
<dbReference type="Proteomes" id="UP000297597">
    <property type="component" value="Unassembled WGS sequence"/>
</dbReference>
<dbReference type="InterPro" id="IPR012347">
    <property type="entry name" value="Ferritin-like"/>
</dbReference>